<dbReference type="GO" id="GO:0016810">
    <property type="term" value="F:hydrolase activity, acting on carbon-nitrogen (but not peptide) bonds"/>
    <property type="evidence" value="ECO:0007669"/>
    <property type="project" value="InterPro"/>
</dbReference>
<organism evidence="4 5">
    <name type="scientific">Acetanaerobacterium elongatum</name>
    <dbReference type="NCBI Taxonomy" id="258515"/>
    <lineage>
        <taxon>Bacteria</taxon>
        <taxon>Bacillati</taxon>
        <taxon>Bacillota</taxon>
        <taxon>Clostridia</taxon>
        <taxon>Eubacteriales</taxon>
        <taxon>Oscillospiraceae</taxon>
        <taxon>Acetanaerobacterium</taxon>
    </lineage>
</organism>
<protein>
    <submittedName>
        <fullName evidence="4">Polysaccharide deacetylase family sporulation protein PdaB</fullName>
    </submittedName>
</protein>
<dbReference type="Pfam" id="PF01522">
    <property type="entry name" value="Polysacc_deac_1"/>
    <property type="match status" value="1"/>
</dbReference>
<dbReference type="InterPro" id="IPR050248">
    <property type="entry name" value="Polysacc_deacetylase_ArnD"/>
</dbReference>
<dbReference type="Proteomes" id="UP000199182">
    <property type="component" value="Unassembled WGS sequence"/>
</dbReference>
<dbReference type="AlphaFoldDB" id="A0A1H0A5G3"/>
<dbReference type="GO" id="GO:0005975">
    <property type="term" value="P:carbohydrate metabolic process"/>
    <property type="evidence" value="ECO:0007669"/>
    <property type="project" value="InterPro"/>
</dbReference>
<dbReference type="InterPro" id="IPR002509">
    <property type="entry name" value="NODB_dom"/>
</dbReference>
<dbReference type="PANTHER" id="PTHR10587">
    <property type="entry name" value="GLYCOSYL TRANSFERASE-RELATED"/>
    <property type="match status" value="1"/>
</dbReference>
<evidence type="ECO:0000313" key="5">
    <source>
        <dbReference type="Proteomes" id="UP000199182"/>
    </source>
</evidence>
<sequence>MKRYLMITKKHLAAGILALAGLIILVLIAGPLEHIAVPAASYTPAWSFDRARQLPIYGVATEKKQLAITFNAAWEADDIPALLALLKQQDVVSTFFLVGQWAEKNPREAKLIAEAGHEIGNHSYAHPDMTKLTASQIEADITKADAVIQQATGVFPKYFRAPSGSYNDTVIELAKKLNHIPVQWTIDSLDWKKPSPDEIATRVLKEADNGSIILFHTAIENTRTALPGIIASLRKQGYSFVKVSELIYTGDYTIDYQGIQHTR</sequence>
<dbReference type="GO" id="GO:0016020">
    <property type="term" value="C:membrane"/>
    <property type="evidence" value="ECO:0007669"/>
    <property type="project" value="TreeGrafter"/>
</dbReference>
<dbReference type="Gene3D" id="3.20.20.370">
    <property type="entry name" value="Glycoside hydrolase/deacetylase"/>
    <property type="match status" value="1"/>
</dbReference>
<dbReference type="RefSeq" id="WP_092639957.1">
    <property type="nucleotide sequence ID" value="NZ_FNID01000015.1"/>
</dbReference>
<name>A0A1H0A5G3_9FIRM</name>
<dbReference type="SUPFAM" id="SSF88713">
    <property type="entry name" value="Glycoside hydrolase/deacetylase"/>
    <property type="match status" value="1"/>
</dbReference>
<evidence type="ECO:0000313" key="4">
    <source>
        <dbReference type="EMBL" id="SDN28798.1"/>
    </source>
</evidence>
<evidence type="ECO:0000256" key="2">
    <source>
        <dbReference type="ARBA" id="ARBA00022801"/>
    </source>
</evidence>
<dbReference type="EMBL" id="FNID01000015">
    <property type="protein sequence ID" value="SDN28798.1"/>
    <property type="molecule type" value="Genomic_DNA"/>
</dbReference>
<reference evidence="4 5" key="1">
    <citation type="submission" date="2016-10" db="EMBL/GenBank/DDBJ databases">
        <authorList>
            <person name="de Groot N.N."/>
        </authorList>
    </citation>
    <scope>NUCLEOTIDE SEQUENCE [LARGE SCALE GENOMIC DNA]</scope>
    <source>
        <strain evidence="4 5">CGMCC 1.5012</strain>
    </source>
</reference>
<keyword evidence="1" id="KW-0479">Metal-binding</keyword>
<feature type="domain" description="NodB homology" evidence="3">
    <location>
        <begin position="64"/>
        <end position="241"/>
    </location>
</feature>
<dbReference type="InterPro" id="IPR011330">
    <property type="entry name" value="Glyco_hydro/deAcase_b/a-brl"/>
</dbReference>
<gene>
    <name evidence="4" type="ORF">SAMN05192585_11537</name>
</gene>
<dbReference type="PROSITE" id="PS51677">
    <property type="entry name" value="NODB"/>
    <property type="match status" value="1"/>
</dbReference>
<accession>A0A1H0A5G3</accession>
<dbReference type="GO" id="GO:0046872">
    <property type="term" value="F:metal ion binding"/>
    <property type="evidence" value="ECO:0007669"/>
    <property type="project" value="UniProtKB-KW"/>
</dbReference>
<keyword evidence="2" id="KW-0378">Hydrolase</keyword>
<evidence type="ECO:0000259" key="3">
    <source>
        <dbReference type="PROSITE" id="PS51677"/>
    </source>
</evidence>
<keyword evidence="5" id="KW-1185">Reference proteome</keyword>
<proteinExistence type="predicted"/>
<evidence type="ECO:0000256" key="1">
    <source>
        <dbReference type="ARBA" id="ARBA00022723"/>
    </source>
</evidence>
<dbReference type="PANTHER" id="PTHR10587:SF133">
    <property type="entry name" value="CHITIN DEACETYLASE 1-RELATED"/>
    <property type="match status" value="1"/>
</dbReference>
<dbReference type="OrthoDB" id="9806342at2"/>